<name>A0A9N8P2R9_9FLAO</name>
<dbReference type="Pfam" id="PF10604">
    <property type="entry name" value="Polyketide_cyc2"/>
    <property type="match status" value="1"/>
</dbReference>
<protein>
    <recommendedName>
        <fullName evidence="3">Polyketide cyclase</fullName>
    </recommendedName>
</protein>
<comment type="caution">
    <text evidence="1">The sequence shown here is derived from an EMBL/GenBank/DDBJ whole genome shotgun (WGS) entry which is preliminary data.</text>
</comment>
<dbReference type="Proteomes" id="UP000533639">
    <property type="component" value="Unassembled WGS sequence"/>
</dbReference>
<dbReference type="InterPro" id="IPR019587">
    <property type="entry name" value="Polyketide_cyclase/dehydratase"/>
</dbReference>
<evidence type="ECO:0008006" key="3">
    <source>
        <dbReference type="Google" id="ProtNLM"/>
    </source>
</evidence>
<evidence type="ECO:0000313" key="1">
    <source>
        <dbReference type="EMBL" id="CAC9975348.1"/>
    </source>
</evidence>
<gene>
    <name evidence="1" type="ORF">FLAPXU55_03061</name>
</gene>
<proteinExistence type="predicted"/>
<evidence type="ECO:0000313" key="2">
    <source>
        <dbReference type="Proteomes" id="UP000533639"/>
    </source>
</evidence>
<keyword evidence="2" id="KW-1185">Reference proteome</keyword>
<dbReference type="EMBL" id="CAIJDE010000047">
    <property type="protein sequence ID" value="CAC9975348.1"/>
    <property type="molecule type" value="Genomic_DNA"/>
</dbReference>
<sequence length="139" mass="15938">MWSKSHSIITKDVTKEQMWNLFADVNNWHTWDTGIEYAKLEGNFEKGNHFLLRPNGGPNVKVELLEVLENKRFLDVTNFPLAKMYDEHVFEETPNGLKITNTISVKGLLGFLWVKLVAKKIVDNLPADVQEQIKAASKL</sequence>
<dbReference type="Gene3D" id="3.30.530.20">
    <property type="match status" value="1"/>
</dbReference>
<reference evidence="1 2" key="1">
    <citation type="submission" date="2020-06" db="EMBL/GenBank/DDBJ databases">
        <authorList>
            <person name="Criscuolo A."/>
        </authorList>
    </citation>
    <scope>NUCLEOTIDE SEQUENCE [LARGE SCALE GENOMIC DNA]</scope>
    <source>
        <strain evidence="1">PXU-55</strain>
    </source>
</reference>
<dbReference type="RefSeq" id="WP_180858806.1">
    <property type="nucleotide sequence ID" value="NZ_CAIJDE010000047.1"/>
</dbReference>
<accession>A0A9N8P2R9</accession>
<dbReference type="InterPro" id="IPR023393">
    <property type="entry name" value="START-like_dom_sf"/>
</dbReference>
<dbReference type="SUPFAM" id="SSF55961">
    <property type="entry name" value="Bet v1-like"/>
    <property type="match status" value="1"/>
</dbReference>
<dbReference type="AlphaFoldDB" id="A0A9N8P2R9"/>
<organism evidence="1 2">
    <name type="scientific">Flavobacterium panici</name>
    <dbReference type="NCBI Taxonomy" id="2654843"/>
    <lineage>
        <taxon>Bacteria</taxon>
        <taxon>Pseudomonadati</taxon>
        <taxon>Bacteroidota</taxon>
        <taxon>Flavobacteriia</taxon>
        <taxon>Flavobacteriales</taxon>
        <taxon>Flavobacteriaceae</taxon>
        <taxon>Flavobacterium</taxon>
    </lineage>
</organism>